<dbReference type="Proteomes" id="UP000675747">
    <property type="component" value="Unassembled WGS sequence"/>
</dbReference>
<feature type="binding site" evidence="8">
    <location>
        <position position="281"/>
    </location>
    <ligand>
        <name>ATP</name>
        <dbReference type="ChEBI" id="CHEBI:30616"/>
    </ligand>
</feature>
<comment type="catalytic activity">
    <reaction evidence="8">
        <text>L-tyrosyl-[protein] + ATP = O-(5'-adenylyl)-L-tyrosyl-[protein] + diphosphate</text>
        <dbReference type="Rhea" id="RHEA:54288"/>
        <dbReference type="Rhea" id="RHEA-COMP:10136"/>
        <dbReference type="Rhea" id="RHEA-COMP:13846"/>
        <dbReference type="ChEBI" id="CHEBI:30616"/>
        <dbReference type="ChEBI" id="CHEBI:33019"/>
        <dbReference type="ChEBI" id="CHEBI:46858"/>
        <dbReference type="ChEBI" id="CHEBI:83624"/>
        <dbReference type="EC" id="2.7.7.108"/>
    </reaction>
</comment>
<keyword evidence="3 8" id="KW-0548">Nucleotidyltransferase</keyword>
<dbReference type="InterPro" id="IPR003846">
    <property type="entry name" value="SelO"/>
</dbReference>
<accession>A0A8J7VT33</accession>
<dbReference type="PANTHER" id="PTHR32057">
    <property type="entry name" value="PROTEIN ADENYLYLTRANSFERASE SELO, MITOCHONDRIAL"/>
    <property type="match status" value="1"/>
</dbReference>
<evidence type="ECO:0000313" key="10">
    <source>
        <dbReference type="EMBL" id="MBS7455612.1"/>
    </source>
</evidence>
<organism evidence="9">
    <name type="scientific">Coralloluteibacterium stylophorae</name>
    <dbReference type="NCBI Taxonomy" id="1776034"/>
    <lineage>
        <taxon>Bacteria</taxon>
        <taxon>Pseudomonadati</taxon>
        <taxon>Pseudomonadota</taxon>
        <taxon>Gammaproteobacteria</taxon>
        <taxon>Lysobacterales</taxon>
        <taxon>Lysobacteraceae</taxon>
        <taxon>Coralloluteibacterium</taxon>
    </lineage>
</organism>
<keyword evidence="8" id="KW-0464">Manganese</keyword>
<evidence type="ECO:0000256" key="6">
    <source>
        <dbReference type="ARBA" id="ARBA00022840"/>
    </source>
</evidence>
<feature type="binding site" evidence="8">
    <location>
        <position position="137"/>
    </location>
    <ligand>
        <name>ATP</name>
        <dbReference type="ChEBI" id="CHEBI:30616"/>
    </ligand>
</feature>
<feature type="binding site" evidence="8">
    <location>
        <position position="272"/>
    </location>
    <ligand>
        <name>Mg(2+)</name>
        <dbReference type="ChEBI" id="CHEBI:18420"/>
    </ligand>
</feature>
<proteinExistence type="inferred from homology"/>
<feature type="active site" description="Proton acceptor" evidence="8">
    <location>
        <position position="271"/>
    </location>
</feature>
<evidence type="ECO:0000256" key="7">
    <source>
        <dbReference type="ARBA" id="ARBA00022842"/>
    </source>
</evidence>
<feature type="binding site" evidence="8">
    <location>
        <position position="201"/>
    </location>
    <ligand>
        <name>ATP</name>
        <dbReference type="ChEBI" id="CHEBI:30616"/>
    </ligand>
</feature>
<comment type="catalytic activity">
    <reaction evidence="8">
        <text>L-histidyl-[protein] + UTP = N(tele)-(5'-uridylyl)-L-histidyl-[protein] + diphosphate</text>
        <dbReference type="Rhea" id="RHEA:83891"/>
        <dbReference type="Rhea" id="RHEA-COMP:9745"/>
        <dbReference type="Rhea" id="RHEA-COMP:20239"/>
        <dbReference type="ChEBI" id="CHEBI:29979"/>
        <dbReference type="ChEBI" id="CHEBI:33019"/>
        <dbReference type="ChEBI" id="CHEBI:46398"/>
        <dbReference type="ChEBI" id="CHEBI:233474"/>
    </reaction>
</comment>
<reference evidence="10 11" key="1">
    <citation type="journal article" date="2021" name="Microbiol. Resour. Announc.">
        <title>Draft Genome Sequence of Coralloluteibacterium stylophorae LMG 29479T.</title>
        <authorList>
            <person name="Karlyshev A.V."/>
            <person name="Kudryashova E.B."/>
            <person name="Ariskina E.V."/>
            <person name="Conroy A.P."/>
            <person name="Abidueva E.Y."/>
        </authorList>
    </citation>
    <scope>NUCLEOTIDE SEQUENCE [LARGE SCALE GENOMIC DNA]</scope>
    <source>
        <strain evidence="10 11">LMG 29479</strain>
    </source>
</reference>
<comment type="catalytic activity">
    <reaction evidence="8">
        <text>L-tyrosyl-[protein] + UTP = O-(5'-uridylyl)-L-tyrosyl-[protein] + diphosphate</text>
        <dbReference type="Rhea" id="RHEA:83887"/>
        <dbReference type="Rhea" id="RHEA-COMP:10136"/>
        <dbReference type="Rhea" id="RHEA-COMP:20238"/>
        <dbReference type="ChEBI" id="CHEBI:33019"/>
        <dbReference type="ChEBI" id="CHEBI:46398"/>
        <dbReference type="ChEBI" id="CHEBI:46858"/>
        <dbReference type="ChEBI" id="CHEBI:90602"/>
    </reaction>
</comment>
<comment type="similarity">
    <text evidence="1 8">Belongs to the SELO family.</text>
</comment>
<dbReference type="GO" id="GO:0070733">
    <property type="term" value="F:AMPylase activity"/>
    <property type="evidence" value="ECO:0007669"/>
    <property type="project" value="UniProtKB-EC"/>
</dbReference>
<dbReference type="EMBL" id="JAGQFT020000001">
    <property type="protein sequence ID" value="MBS7455612.1"/>
    <property type="molecule type" value="Genomic_DNA"/>
</dbReference>
<feature type="binding site" evidence="8">
    <location>
        <position position="104"/>
    </location>
    <ligand>
        <name>ATP</name>
        <dbReference type="ChEBI" id="CHEBI:30616"/>
    </ligand>
</feature>
<feature type="binding site" evidence="8">
    <location>
        <position position="101"/>
    </location>
    <ligand>
        <name>ATP</name>
        <dbReference type="ChEBI" id="CHEBI:30616"/>
    </ligand>
</feature>
<dbReference type="GO" id="GO:0005524">
    <property type="term" value="F:ATP binding"/>
    <property type="evidence" value="ECO:0007669"/>
    <property type="project" value="UniProtKB-UniRule"/>
</dbReference>
<keyword evidence="5 8" id="KW-0547">Nucleotide-binding</keyword>
<dbReference type="Pfam" id="PF02696">
    <property type="entry name" value="SelO"/>
    <property type="match status" value="1"/>
</dbReference>
<keyword evidence="2 8" id="KW-0808">Transferase</keyword>
<dbReference type="EC" id="2.7.7.-" evidence="8"/>
<gene>
    <name evidence="8" type="primary">ydiU</name>
    <name evidence="8" type="synonym">selO</name>
    <name evidence="10" type="ORF">KB893_000480</name>
    <name evidence="9" type="ORF">KB893_07935</name>
</gene>
<dbReference type="HAMAP" id="MF_00692">
    <property type="entry name" value="SelO"/>
    <property type="match status" value="1"/>
</dbReference>
<keyword evidence="4 8" id="KW-0479">Metal-binding</keyword>
<comment type="cofactor">
    <cofactor evidence="8">
        <name>Mg(2+)</name>
        <dbReference type="ChEBI" id="CHEBI:18420"/>
    </cofactor>
    <cofactor evidence="8">
        <name>Mn(2+)</name>
        <dbReference type="ChEBI" id="CHEBI:29035"/>
    </cofactor>
</comment>
<dbReference type="EMBL" id="JAGQFT010000051">
    <property type="protein sequence ID" value="MBR0562442.1"/>
    <property type="molecule type" value="Genomic_DNA"/>
</dbReference>
<dbReference type="AlphaFoldDB" id="A0A8J7VT33"/>
<feature type="binding site" evidence="8">
    <location>
        <position position="194"/>
    </location>
    <ligand>
        <name>ATP</name>
        <dbReference type="ChEBI" id="CHEBI:30616"/>
    </ligand>
</feature>
<dbReference type="EC" id="2.7.7.108" evidence="8"/>
<sequence length="519" mass="57810">MLDLTFDNAFIRELPGDPERGPQRRQVHGAAWSAVAPTPVAAPRLVAHSREMAEALGLTDADIASPHFAEIFGGNALAAGMQPFAANYGGHQFGNWAGQLGDGRAIGLGEALGRDGRRWELQLKGAGPTPYSRTADGRAVLRSSVREFLCSEAMHHLGIPTTRALSLVATGDTVIRDMFYDGRPEPEPGAIVCRVAPSFLRFGSFELPASRGDGDLLRTLIEFCIRRDFPHLGFADETRWGDWFVEVCERTAVMVDGWMRVGFVHGVMNTDNMSILGQTIDYGPYGWIDDYDPDWTPNTTDAGRRRYRFGQQPNIAFWNLHQLANALATVFPGHDPLYAGLDRYVERFGEAERDSVARKLGLAEFREADGVLMKDLQALMQAAEIDMTLWFRGLIDLDADAPALAPMETAFYDADKRAKHEPALREWLDRYAARLREDPLDAAARRERMRLANPRYVLRNYLAQQAIDRAAEGDAGGIHELLEVMRRPYDEQPGREAFAARRPDWARTRAGCSQLSCSS</sequence>
<evidence type="ECO:0000313" key="11">
    <source>
        <dbReference type="Proteomes" id="UP000675747"/>
    </source>
</evidence>
<reference evidence="9" key="2">
    <citation type="submission" date="2021-04" db="EMBL/GenBank/DDBJ databases">
        <authorList>
            <person name="Karlyshev A.V."/>
        </authorList>
    </citation>
    <scope>NUCLEOTIDE SEQUENCE</scope>
    <source>
        <strain evidence="9">LMG 29479</strain>
    </source>
</reference>
<dbReference type="NCBIfam" id="NF000658">
    <property type="entry name" value="PRK00029.1"/>
    <property type="match status" value="1"/>
</dbReference>
<dbReference type="RefSeq" id="WP_211926382.1">
    <property type="nucleotide sequence ID" value="NZ_JAGQFT020000001.1"/>
</dbReference>
<evidence type="ECO:0000256" key="1">
    <source>
        <dbReference type="ARBA" id="ARBA00009747"/>
    </source>
</evidence>
<name>A0A8J7VT33_9GAMM</name>
<keyword evidence="11" id="KW-1185">Reference proteome</keyword>
<feature type="binding site" evidence="8">
    <location>
        <position position="103"/>
    </location>
    <ligand>
        <name>ATP</name>
        <dbReference type="ChEBI" id="CHEBI:30616"/>
    </ligand>
</feature>
<comment type="function">
    <text evidence="8">Nucleotidyltransferase involved in the post-translational modification of proteins. It can catalyze the addition of adenosine monophosphate (AMP) or uridine monophosphate (UMP) to a protein, resulting in modifications known as AMPylation and UMPylation.</text>
</comment>
<evidence type="ECO:0000256" key="3">
    <source>
        <dbReference type="ARBA" id="ARBA00022695"/>
    </source>
</evidence>
<keyword evidence="7 8" id="KW-0460">Magnesium</keyword>
<evidence type="ECO:0000256" key="5">
    <source>
        <dbReference type="ARBA" id="ARBA00022741"/>
    </source>
</evidence>
<keyword evidence="6 8" id="KW-0067">ATP-binding</keyword>
<dbReference type="GO" id="GO:0000287">
    <property type="term" value="F:magnesium ion binding"/>
    <property type="evidence" value="ECO:0007669"/>
    <property type="project" value="UniProtKB-UniRule"/>
</dbReference>
<feature type="binding site" evidence="8">
    <location>
        <position position="124"/>
    </location>
    <ligand>
        <name>ATP</name>
        <dbReference type="ChEBI" id="CHEBI:30616"/>
    </ligand>
</feature>
<evidence type="ECO:0000256" key="2">
    <source>
        <dbReference type="ARBA" id="ARBA00022679"/>
    </source>
</evidence>
<comment type="catalytic activity">
    <reaction evidence="8">
        <text>L-threonyl-[protein] + ATP = 3-O-(5'-adenylyl)-L-threonyl-[protein] + diphosphate</text>
        <dbReference type="Rhea" id="RHEA:54292"/>
        <dbReference type="Rhea" id="RHEA-COMP:11060"/>
        <dbReference type="Rhea" id="RHEA-COMP:13847"/>
        <dbReference type="ChEBI" id="CHEBI:30013"/>
        <dbReference type="ChEBI" id="CHEBI:30616"/>
        <dbReference type="ChEBI" id="CHEBI:33019"/>
        <dbReference type="ChEBI" id="CHEBI:138113"/>
        <dbReference type="EC" id="2.7.7.108"/>
    </reaction>
</comment>
<comment type="catalytic activity">
    <reaction evidence="8">
        <text>L-seryl-[protein] + ATP = 3-O-(5'-adenylyl)-L-seryl-[protein] + diphosphate</text>
        <dbReference type="Rhea" id="RHEA:58120"/>
        <dbReference type="Rhea" id="RHEA-COMP:9863"/>
        <dbReference type="Rhea" id="RHEA-COMP:15073"/>
        <dbReference type="ChEBI" id="CHEBI:29999"/>
        <dbReference type="ChEBI" id="CHEBI:30616"/>
        <dbReference type="ChEBI" id="CHEBI:33019"/>
        <dbReference type="ChEBI" id="CHEBI:142516"/>
        <dbReference type="EC" id="2.7.7.108"/>
    </reaction>
</comment>
<comment type="catalytic activity">
    <reaction evidence="8">
        <text>L-seryl-[protein] + UTP = O-(5'-uridylyl)-L-seryl-[protein] + diphosphate</text>
        <dbReference type="Rhea" id="RHEA:64604"/>
        <dbReference type="Rhea" id="RHEA-COMP:9863"/>
        <dbReference type="Rhea" id="RHEA-COMP:16635"/>
        <dbReference type="ChEBI" id="CHEBI:29999"/>
        <dbReference type="ChEBI" id="CHEBI:33019"/>
        <dbReference type="ChEBI" id="CHEBI:46398"/>
        <dbReference type="ChEBI" id="CHEBI:156051"/>
    </reaction>
</comment>
<dbReference type="GO" id="GO:0030145">
    <property type="term" value="F:manganese ion binding"/>
    <property type="evidence" value="ECO:0007669"/>
    <property type="project" value="UniProtKB-UniRule"/>
</dbReference>
<protein>
    <recommendedName>
        <fullName evidence="8">Protein nucleotidyltransferase YdiU</fullName>
        <ecNumber evidence="8">2.7.7.-</ecNumber>
    </recommendedName>
    <alternativeName>
        <fullName evidence="8">Protein adenylyltransferase YdiU</fullName>
        <ecNumber evidence="8">2.7.7.108</ecNumber>
    </alternativeName>
    <alternativeName>
        <fullName evidence="8">Protein uridylyltransferase YdiU</fullName>
        <ecNumber evidence="8">2.7.7.-</ecNumber>
    </alternativeName>
</protein>
<evidence type="ECO:0000313" key="9">
    <source>
        <dbReference type="EMBL" id="MBR0562442.1"/>
    </source>
</evidence>
<evidence type="ECO:0000256" key="8">
    <source>
        <dbReference type="HAMAP-Rule" id="MF_00692"/>
    </source>
</evidence>
<comment type="caution">
    <text evidence="9">The sequence shown here is derived from an EMBL/GenBank/DDBJ whole genome shotgun (WGS) entry which is preliminary data.</text>
</comment>
<feature type="binding site" evidence="8">
    <location>
        <position position="281"/>
    </location>
    <ligand>
        <name>Mg(2+)</name>
        <dbReference type="ChEBI" id="CHEBI:18420"/>
    </ligand>
</feature>
<evidence type="ECO:0000256" key="4">
    <source>
        <dbReference type="ARBA" id="ARBA00022723"/>
    </source>
</evidence>
<dbReference type="PANTHER" id="PTHR32057:SF14">
    <property type="entry name" value="PROTEIN ADENYLYLTRANSFERASE SELO, MITOCHONDRIAL"/>
    <property type="match status" value="1"/>
</dbReference>
<feature type="binding site" evidence="8">
    <location>
        <position position="136"/>
    </location>
    <ligand>
        <name>ATP</name>
        <dbReference type="ChEBI" id="CHEBI:30616"/>
    </ligand>
</feature>